<reference evidence="1" key="1">
    <citation type="journal article" date="2015" name="Nature">
        <title>Complex archaea that bridge the gap between prokaryotes and eukaryotes.</title>
        <authorList>
            <person name="Spang A."/>
            <person name="Saw J.H."/>
            <person name="Jorgensen S.L."/>
            <person name="Zaremba-Niedzwiedzka K."/>
            <person name="Martijn J."/>
            <person name="Lind A.E."/>
            <person name="van Eijk R."/>
            <person name="Schleper C."/>
            <person name="Guy L."/>
            <person name="Ettema T.J."/>
        </authorList>
    </citation>
    <scope>NUCLEOTIDE SEQUENCE</scope>
</reference>
<gene>
    <name evidence="1" type="ORF">LCGC14_0653910</name>
</gene>
<comment type="caution">
    <text evidence="1">The sequence shown here is derived from an EMBL/GenBank/DDBJ whole genome shotgun (WGS) entry which is preliminary data.</text>
</comment>
<name>A0A0F9THB2_9ZZZZ</name>
<accession>A0A0F9THB2</accession>
<dbReference type="AlphaFoldDB" id="A0A0F9THB2"/>
<proteinExistence type="predicted"/>
<organism evidence="1">
    <name type="scientific">marine sediment metagenome</name>
    <dbReference type="NCBI Taxonomy" id="412755"/>
    <lineage>
        <taxon>unclassified sequences</taxon>
        <taxon>metagenomes</taxon>
        <taxon>ecological metagenomes</taxon>
    </lineage>
</organism>
<dbReference type="EMBL" id="LAZR01001225">
    <property type="protein sequence ID" value="KKN48356.1"/>
    <property type="molecule type" value="Genomic_DNA"/>
</dbReference>
<protein>
    <submittedName>
        <fullName evidence="1">Uncharacterized protein</fullName>
    </submittedName>
</protein>
<evidence type="ECO:0000313" key="1">
    <source>
        <dbReference type="EMBL" id="KKN48356.1"/>
    </source>
</evidence>
<sequence>MTYDDKIDAMHMAERNWSHHLVMLYLPNVEWRERLKVEDKRNIERRQDWRFRQLTNDLERDLGRTRQ</sequence>